<feature type="domain" description="HotDog ACOT-type" evidence="5">
    <location>
        <begin position="8"/>
        <end position="120"/>
    </location>
</feature>
<protein>
    <submittedName>
        <fullName evidence="6">Acyl-CoA thioesterase</fullName>
    </submittedName>
</protein>
<dbReference type="InterPro" id="IPR040170">
    <property type="entry name" value="Cytosol_ACT"/>
</dbReference>
<evidence type="ECO:0000256" key="3">
    <source>
        <dbReference type="PROSITE-ProRule" id="PRU01106"/>
    </source>
</evidence>
<dbReference type="PANTHER" id="PTHR11049:SF16">
    <property type="entry name" value="PROTEIN VDLD"/>
    <property type="match status" value="1"/>
</dbReference>
<comment type="caution">
    <text evidence="6">The sequence shown here is derived from an EMBL/GenBank/DDBJ whole genome shotgun (WGS) entry which is preliminary data.</text>
</comment>
<evidence type="ECO:0000256" key="2">
    <source>
        <dbReference type="ARBA" id="ARBA00022801"/>
    </source>
</evidence>
<keyword evidence="7" id="KW-1185">Reference proteome</keyword>
<feature type="compositionally biased region" description="Basic and acidic residues" evidence="4">
    <location>
        <begin position="152"/>
        <end position="177"/>
    </location>
</feature>
<dbReference type="Gene3D" id="3.10.129.10">
    <property type="entry name" value="Hotdog Thioesterase"/>
    <property type="match status" value="1"/>
</dbReference>
<dbReference type="PROSITE" id="PS51770">
    <property type="entry name" value="HOTDOG_ACOT"/>
    <property type="match status" value="1"/>
</dbReference>
<feature type="region of interest" description="Disordered" evidence="4">
    <location>
        <begin position="146"/>
        <end position="177"/>
    </location>
</feature>
<dbReference type="GO" id="GO:0005829">
    <property type="term" value="C:cytosol"/>
    <property type="evidence" value="ECO:0007669"/>
    <property type="project" value="TreeGrafter"/>
</dbReference>
<evidence type="ECO:0000313" key="6">
    <source>
        <dbReference type="EMBL" id="PMR81244.1"/>
    </source>
</evidence>
<reference evidence="6 7" key="1">
    <citation type="submission" date="2018-01" db="EMBL/GenBank/DDBJ databases">
        <title>Halomonas endophytica sp. nov., isolated from storage liquid in the stems of Populus euphratica.</title>
        <authorList>
            <person name="Chen C."/>
        </authorList>
    </citation>
    <scope>NUCLEOTIDE SEQUENCE [LARGE SCALE GENOMIC DNA]</scope>
    <source>
        <strain evidence="6 7">BZ-SZ-XJ27</strain>
    </source>
</reference>
<dbReference type="FunFam" id="3.10.129.10:FF:000034">
    <property type="entry name" value="Acyl-CoA thioester hydrolase"/>
    <property type="match status" value="1"/>
</dbReference>
<name>A0A2N7ULD5_9GAMM</name>
<dbReference type="InterPro" id="IPR006683">
    <property type="entry name" value="Thioestr_dom"/>
</dbReference>
<evidence type="ECO:0000256" key="4">
    <source>
        <dbReference type="SAM" id="MobiDB-lite"/>
    </source>
</evidence>
<dbReference type="CDD" id="cd03442">
    <property type="entry name" value="BFIT_BACH"/>
    <property type="match status" value="1"/>
</dbReference>
<dbReference type="Proteomes" id="UP000235547">
    <property type="component" value="Unassembled WGS sequence"/>
</dbReference>
<gene>
    <name evidence="6" type="ORF">C1H70_05910</name>
</gene>
<sequence length="177" mass="19652">MEEQALPGQHELSMTVLMTPDLANFSGKVHGGAILKKLDEVAYACASRYSGHYVVTLSVDQVLFKQPIHVGELVTFLASVNHVGRSSMEIGIKVVAEDIKNKLIRHTNSCYLTMVAVDQDGKPAPVPPLTLDTPLRKLRFEKAALRKKLRKQASEEEQRAQTEHAQDSTKTRGEHHT</sequence>
<dbReference type="RefSeq" id="WP_102587420.1">
    <property type="nucleotide sequence ID" value="NZ_BNAE01000005.1"/>
</dbReference>
<dbReference type="AlphaFoldDB" id="A0A2N7ULD5"/>
<dbReference type="GO" id="GO:0052816">
    <property type="term" value="F:long-chain fatty acyl-CoA hydrolase activity"/>
    <property type="evidence" value="ECO:0007669"/>
    <property type="project" value="TreeGrafter"/>
</dbReference>
<dbReference type="SUPFAM" id="SSF54637">
    <property type="entry name" value="Thioesterase/thiol ester dehydrase-isomerase"/>
    <property type="match status" value="1"/>
</dbReference>
<dbReference type="InterPro" id="IPR029069">
    <property type="entry name" value="HotDog_dom_sf"/>
</dbReference>
<evidence type="ECO:0000313" key="7">
    <source>
        <dbReference type="Proteomes" id="UP000235547"/>
    </source>
</evidence>
<dbReference type="InterPro" id="IPR033120">
    <property type="entry name" value="HOTDOG_ACOT"/>
</dbReference>
<dbReference type="PANTHER" id="PTHR11049">
    <property type="entry name" value="ACYL COENZYME A THIOESTER HYDROLASE"/>
    <property type="match status" value="1"/>
</dbReference>
<keyword evidence="2 3" id="KW-0378">Hydrolase</keyword>
<evidence type="ECO:0000259" key="5">
    <source>
        <dbReference type="PROSITE" id="PS51770"/>
    </source>
</evidence>
<dbReference type="GO" id="GO:0006637">
    <property type="term" value="P:acyl-CoA metabolic process"/>
    <property type="evidence" value="ECO:0007669"/>
    <property type="project" value="TreeGrafter"/>
</dbReference>
<dbReference type="Pfam" id="PF03061">
    <property type="entry name" value="4HBT"/>
    <property type="match status" value="1"/>
</dbReference>
<proteinExistence type="inferred from homology"/>
<dbReference type="OrthoDB" id="9809430at2"/>
<organism evidence="6 7">
    <name type="scientific">Halomonas urumqiensis</name>
    <dbReference type="NCBI Taxonomy" id="1684789"/>
    <lineage>
        <taxon>Bacteria</taxon>
        <taxon>Pseudomonadati</taxon>
        <taxon>Pseudomonadota</taxon>
        <taxon>Gammaproteobacteria</taxon>
        <taxon>Oceanospirillales</taxon>
        <taxon>Halomonadaceae</taxon>
        <taxon>Halomonas</taxon>
    </lineage>
</organism>
<evidence type="ECO:0000256" key="1">
    <source>
        <dbReference type="ARBA" id="ARBA00010458"/>
    </source>
</evidence>
<accession>A0A2N7ULD5</accession>
<comment type="similarity">
    <text evidence="1">Belongs to the acyl coenzyme A hydrolase family.</text>
</comment>
<dbReference type="EMBL" id="PNRG01000010">
    <property type="protein sequence ID" value="PMR81244.1"/>
    <property type="molecule type" value="Genomic_DNA"/>
</dbReference>